<dbReference type="InterPro" id="IPR004358">
    <property type="entry name" value="Sig_transdc_His_kin-like_C"/>
</dbReference>
<evidence type="ECO:0000313" key="14">
    <source>
        <dbReference type="Proteomes" id="UP000635606"/>
    </source>
</evidence>
<dbReference type="Proteomes" id="UP000635606">
    <property type="component" value="Unassembled WGS sequence"/>
</dbReference>
<dbReference type="Gene3D" id="3.30.565.10">
    <property type="entry name" value="Histidine kinase-like ATPase, C-terminal domain"/>
    <property type="match status" value="1"/>
</dbReference>
<dbReference type="Gene3D" id="1.20.120.160">
    <property type="entry name" value="HPT domain"/>
    <property type="match status" value="1"/>
</dbReference>
<evidence type="ECO:0000256" key="4">
    <source>
        <dbReference type="ARBA" id="ARBA00022679"/>
    </source>
</evidence>
<keyword evidence="4" id="KW-0808">Transferase</keyword>
<name>A0A8J3ZN44_9ACTN</name>
<dbReference type="EMBL" id="BOPH01000022">
    <property type="protein sequence ID" value="GIJ67112.1"/>
    <property type="molecule type" value="Genomic_DNA"/>
</dbReference>
<evidence type="ECO:0000259" key="11">
    <source>
        <dbReference type="PROSITE" id="PS50110"/>
    </source>
</evidence>
<dbReference type="GO" id="GO:0004673">
    <property type="term" value="F:protein histidine kinase activity"/>
    <property type="evidence" value="ECO:0007669"/>
    <property type="project" value="UniProtKB-EC"/>
</dbReference>
<evidence type="ECO:0000256" key="9">
    <source>
        <dbReference type="SAM" id="MobiDB-lite"/>
    </source>
</evidence>
<dbReference type="InterPro" id="IPR036061">
    <property type="entry name" value="CheW-like_dom_sf"/>
</dbReference>
<dbReference type="PROSITE" id="PS50110">
    <property type="entry name" value="RESPONSE_REGULATORY"/>
    <property type="match status" value="1"/>
</dbReference>
<dbReference type="InterPro" id="IPR051315">
    <property type="entry name" value="Bact_Chemotaxis_CheA"/>
</dbReference>
<dbReference type="SMART" id="SM00073">
    <property type="entry name" value="HPT"/>
    <property type="match status" value="1"/>
</dbReference>
<keyword evidence="5 13" id="KW-0418">Kinase</keyword>
<evidence type="ECO:0000256" key="7">
    <source>
        <dbReference type="PROSITE-ProRule" id="PRU00110"/>
    </source>
</evidence>
<dbReference type="GO" id="GO:0006935">
    <property type="term" value="P:chemotaxis"/>
    <property type="evidence" value="ECO:0007669"/>
    <property type="project" value="InterPro"/>
</dbReference>
<evidence type="ECO:0000256" key="6">
    <source>
        <dbReference type="ARBA" id="ARBA00023012"/>
    </source>
</evidence>
<feature type="domain" description="Response regulatory" evidence="11">
    <location>
        <begin position="550"/>
        <end position="666"/>
    </location>
</feature>
<protein>
    <recommendedName>
        <fullName evidence="2">histidine kinase</fullName>
        <ecNumber evidence="2">2.7.13.3</ecNumber>
    </recommendedName>
</protein>
<evidence type="ECO:0000256" key="1">
    <source>
        <dbReference type="ARBA" id="ARBA00000085"/>
    </source>
</evidence>
<dbReference type="CDD" id="cd00088">
    <property type="entry name" value="HPT"/>
    <property type="match status" value="1"/>
</dbReference>
<feature type="domain" description="Histidine kinase" evidence="10">
    <location>
        <begin position="273"/>
        <end position="407"/>
    </location>
</feature>
<dbReference type="PANTHER" id="PTHR43395:SF1">
    <property type="entry name" value="CHEMOTAXIS PROTEIN CHEA"/>
    <property type="match status" value="1"/>
</dbReference>
<comment type="catalytic activity">
    <reaction evidence="1">
        <text>ATP + protein L-histidine = ADP + protein N-phospho-L-histidine.</text>
        <dbReference type="EC" id="2.7.13.3"/>
    </reaction>
</comment>
<evidence type="ECO:0000256" key="3">
    <source>
        <dbReference type="ARBA" id="ARBA00022553"/>
    </source>
</evidence>
<accession>A0A8J3ZN44</accession>
<dbReference type="InterPro" id="IPR003594">
    <property type="entry name" value="HATPase_dom"/>
</dbReference>
<dbReference type="FunFam" id="3.30.565.10:FF:000016">
    <property type="entry name" value="Chemotaxis protein CheA, putative"/>
    <property type="match status" value="1"/>
</dbReference>
<proteinExistence type="predicted"/>
<dbReference type="SUPFAM" id="SSF52172">
    <property type="entry name" value="CheY-like"/>
    <property type="match status" value="1"/>
</dbReference>
<comment type="caution">
    <text evidence="13">The sequence shown here is derived from an EMBL/GenBank/DDBJ whole genome shotgun (WGS) entry which is preliminary data.</text>
</comment>
<dbReference type="InterPro" id="IPR002545">
    <property type="entry name" value="CheW-lke_dom"/>
</dbReference>
<evidence type="ECO:0000256" key="8">
    <source>
        <dbReference type="PROSITE-ProRule" id="PRU00169"/>
    </source>
</evidence>
<feature type="region of interest" description="Disordered" evidence="9">
    <location>
        <begin position="103"/>
        <end position="122"/>
    </location>
</feature>
<dbReference type="InterPro" id="IPR008207">
    <property type="entry name" value="Sig_transdc_His_kin_Hpt_dom"/>
</dbReference>
<dbReference type="SMART" id="SM00387">
    <property type="entry name" value="HATPase_c"/>
    <property type="match status" value="1"/>
</dbReference>
<feature type="domain" description="HPt" evidence="12">
    <location>
        <begin position="1"/>
        <end position="102"/>
    </location>
</feature>
<reference evidence="13" key="1">
    <citation type="submission" date="2021-01" db="EMBL/GenBank/DDBJ databases">
        <title>Whole genome shotgun sequence of Virgisporangium ochraceum NBRC 16418.</title>
        <authorList>
            <person name="Komaki H."/>
            <person name="Tamura T."/>
        </authorList>
    </citation>
    <scope>NUCLEOTIDE SEQUENCE</scope>
    <source>
        <strain evidence="13">NBRC 16418</strain>
    </source>
</reference>
<dbReference type="PANTHER" id="PTHR43395">
    <property type="entry name" value="SENSOR HISTIDINE KINASE CHEA"/>
    <property type="match status" value="1"/>
</dbReference>
<evidence type="ECO:0000313" key="13">
    <source>
        <dbReference type="EMBL" id="GIJ67112.1"/>
    </source>
</evidence>
<dbReference type="PROSITE" id="PS50109">
    <property type="entry name" value="HIS_KIN"/>
    <property type="match status" value="1"/>
</dbReference>
<keyword evidence="6" id="KW-0902">Two-component regulatory system</keyword>
<dbReference type="RefSeq" id="WP_203927064.1">
    <property type="nucleotide sequence ID" value="NZ_BOPH01000022.1"/>
</dbReference>
<sequence>MAADPYRYFRVEARELSDDLAGGVLDLERGQDPDAALARVLRAAHTLKGAARVVKQAGIAEAAHALEDVLDAHRADPAAVPAAAIAAALAEVDRIDAGIAALPASGPPAPPPGTAAPAKEPDQPAIVRTDTADVDDLLEAIGEAQTHLAPLRRGLDELDRIRRGIDLLRAQLDAPGAAGTRDRWRAVAAGLGDDLAAVTHDLVRSVEHGERELRQIRGSAEQLRLVRAGSIFPTLHRSARDAATQVGCRVAFTGAGGDTRLDPHVLSTVYGCLLHIVRNAVAHGIEPVGARRAAGKPDEGRVTVEVGRRGTRIVFTCRDDGRGVDVDAVRRAATRAGIDTASASPADLAALVLRGGISTAGTVTELSGRGVGMDMVRDTAARLGGEVTIASEPGRGTTVELTVPLSLLAVESLLVEAAGTLAVVPLDAVRQCLHLEGTGGGTIRFGAHTVPYLPLATVLGTRTTDARVAMVVSAPAGTAAIGLDRVVDTTTVVVRAVPPLAPAGAVVGGLCLDGEGNPRIVLDPAGLVAAATRGRAAVSEDRDVAAASRPVLVVDDSLTTRMLERSILESAGYAVETAASAEEALAKARDTRYGLFLVDVEMPGMDGFTFIEQTKADPVLREVPAILVSSRASPADRERGRQAGAAMHVDKGAFDQNELLDHIGRLVASG</sequence>
<dbReference type="EC" id="2.7.13.3" evidence="2"/>
<feature type="modified residue" description="Phosphohistidine" evidence="7">
    <location>
        <position position="45"/>
    </location>
</feature>
<evidence type="ECO:0000256" key="5">
    <source>
        <dbReference type="ARBA" id="ARBA00022777"/>
    </source>
</evidence>
<dbReference type="AlphaFoldDB" id="A0A8J3ZN44"/>
<gene>
    <name evidence="13" type="ORF">Voc01_020290</name>
</gene>
<dbReference type="PROSITE" id="PS50894">
    <property type="entry name" value="HPT"/>
    <property type="match status" value="1"/>
</dbReference>
<dbReference type="SUPFAM" id="SSF47226">
    <property type="entry name" value="Histidine-containing phosphotransfer domain, HPT domain"/>
    <property type="match status" value="1"/>
</dbReference>
<evidence type="ECO:0000259" key="10">
    <source>
        <dbReference type="PROSITE" id="PS50109"/>
    </source>
</evidence>
<feature type="modified residue" description="4-aspartylphosphate" evidence="8">
    <location>
        <position position="599"/>
    </location>
</feature>
<dbReference type="Pfam" id="PF02518">
    <property type="entry name" value="HATPase_c"/>
    <property type="match status" value="1"/>
</dbReference>
<dbReference type="Pfam" id="PF00072">
    <property type="entry name" value="Response_reg"/>
    <property type="match status" value="1"/>
</dbReference>
<dbReference type="InterPro" id="IPR011006">
    <property type="entry name" value="CheY-like_superfamily"/>
</dbReference>
<feature type="compositionally biased region" description="Pro residues" evidence="9">
    <location>
        <begin position="105"/>
        <end position="114"/>
    </location>
</feature>
<dbReference type="InterPro" id="IPR005467">
    <property type="entry name" value="His_kinase_dom"/>
</dbReference>
<dbReference type="Gene3D" id="3.40.50.2300">
    <property type="match status" value="1"/>
</dbReference>
<dbReference type="PRINTS" id="PR00344">
    <property type="entry name" value="BCTRLSENSOR"/>
</dbReference>
<evidence type="ECO:0000256" key="2">
    <source>
        <dbReference type="ARBA" id="ARBA00012438"/>
    </source>
</evidence>
<keyword evidence="3 8" id="KW-0597">Phosphoprotein</keyword>
<dbReference type="SUPFAM" id="SSF50341">
    <property type="entry name" value="CheW-like"/>
    <property type="match status" value="1"/>
</dbReference>
<dbReference type="SUPFAM" id="SSF55874">
    <property type="entry name" value="ATPase domain of HSP90 chaperone/DNA topoisomerase II/histidine kinase"/>
    <property type="match status" value="1"/>
</dbReference>
<organism evidence="13 14">
    <name type="scientific">Virgisporangium ochraceum</name>
    <dbReference type="NCBI Taxonomy" id="65505"/>
    <lineage>
        <taxon>Bacteria</taxon>
        <taxon>Bacillati</taxon>
        <taxon>Actinomycetota</taxon>
        <taxon>Actinomycetes</taxon>
        <taxon>Micromonosporales</taxon>
        <taxon>Micromonosporaceae</taxon>
        <taxon>Virgisporangium</taxon>
    </lineage>
</organism>
<dbReference type="InterPro" id="IPR001789">
    <property type="entry name" value="Sig_transdc_resp-reg_receiver"/>
</dbReference>
<dbReference type="Pfam" id="PF01627">
    <property type="entry name" value="Hpt"/>
    <property type="match status" value="1"/>
</dbReference>
<dbReference type="InterPro" id="IPR036641">
    <property type="entry name" value="HPT_dom_sf"/>
</dbReference>
<dbReference type="InterPro" id="IPR036890">
    <property type="entry name" value="HATPase_C_sf"/>
</dbReference>
<dbReference type="GO" id="GO:0000160">
    <property type="term" value="P:phosphorelay signal transduction system"/>
    <property type="evidence" value="ECO:0007669"/>
    <property type="project" value="UniProtKB-KW"/>
</dbReference>
<evidence type="ECO:0000259" key="12">
    <source>
        <dbReference type="PROSITE" id="PS50894"/>
    </source>
</evidence>
<dbReference type="SMART" id="SM00448">
    <property type="entry name" value="REC"/>
    <property type="match status" value="1"/>
</dbReference>
<keyword evidence="14" id="KW-1185">Reference proteome</keyword>
<dbReference type="Pfam" id="PF01584">
    <property type="entry name" value="CheW"/>
    <property type="match status" value="1"/>
</dbReference>